<dbReference type="AlphaFoldDB" id="A0A1E1KCX3"/>
<evidence type="ECO:0000256" key="1">
    <source>
        <dbReference type="SAM" id="MobiDB-lite"/>
    </source>
</evidence>
<dbReference type="InParanoid" id="A0A1E1KCX3"/>
<evidence type="ECO:0000313" key="2">
    <source>
        <dbReference type="EMBL" id="CZS95885.1"/>
    </source>
</evidence>
<name>A0A1E1KCX3_9HELO</name>
<organism evidence="2 3">
    <name type="scientific">Rhynchosporium graminicola</name>
    <dbReference type="NCBI Taxonomy" id="2792576"/>
    <lineage>
        <taxon>Eukaryota</taxon>
        <taxon>Fungi</taxon>
        <taxon>Dikarya</taxon>
        <taxon>Ascomycota</taxon>
        <taxon>Pezizomycotina</taxon>
        <taxon>Leotiomycetes</taxon>
        <taxon>Helotiales</taxon>
        <taxon>Ploettnerulaceae</taxon>
        <taxon>Rhynchosporium</taxon>
    </lineage>
</organism>
<proteinExistence type="predicted"/>
<accession>A0A1E1KCX3</accession>
<reference evidence="3" key="1">
    <citation type="submission" date="2016-03" db="EMBL/GenBank/DDBJ databases">
        <authorList>
            <person name="Ploux O."/>
        </authorList>
    </citation>
    <scope>NUCLEOTIDE SEQUENCE [LARGE SCALE GENOMIC DNA]</scope>
    <source>
        <strain evidence="3">UK7</strain>
    </source>
</reference>
<dbReference type="Proteomes" id="UP000178129">
    <property type="component" value="Unassembled WGS sequence"/>
</dbReference>
<evidence type="ECO:0000313" key="3">
    <source>
        <dbReference type="Proteomes" id="UP000178129"/>
    </source>
</evidence>
<keyword evidence="3" id="KW-1185">Reference proteome</keyword>
<gene>
    <name evidence="2" type="ORF">RCO7_08819</name>
</gene>
<protein>
    <submittedName>
        <fullName evidence="2">Uncharacterized protein</fullName>
    </submittedName>
</protein>
<sequence>MATKASEAVENTTLVALTTNIAEDLIKILLATRDKLKETIEGKDKSMSSLYVAYGAKTKARTGKFEQGKALAIANLRDIESVSSEDEDSEDGSAITAITDVLEKEHNKGLERSKARNEKRLGGVQQLHNEEVLEITKKTILALSKTVASYEESGVTEDNISIPEVDHTNEAEFQVFRQKVVALELDLNAKVVENIELMRQVKQLGGMKEDLTAKTVQKSDLEKGQVKQPSELKGSLKSDSVEISSLKEQVSSLERKIQLQEPLLQVGIAVRRGFIAVSKRVFIDGDLEMIWTYGDKASDKIKELNHAKNEASHRGNFPADVELLRRGLISRADFTHVYKKAAPFAIASPDNFAVLNMFGTLTSCYVGTPYSVSKQNDDDFQKITDRYLALWKQKSAEPLSSAYPNKQTQFWNLAEIKLLAVNLQRVCDIVVAYEIQMSHGEGHRRKRKDPIVPSPVKKVVSSG</sequence>
<dbReference type="EMBL" id="FJUW01000011">
    <property type="protein sequence ID" value="CZS95885.1"/>
    <property type="molecule type" value="Genomic_DNA"/>
</dbReference>
<comment type="caution">
    <text evidence="2">The sequence shown here is derived from an EMBL/GenBank/DDBJ whole genome shotgun (WGS) entry which is preliminary data.</text>
</comment>
<feature type="compositionally biased region" description="Low complexity" evidence="1">
    <location>
        <begin position="454"/>
        <end position="463"/>
    </location>
</feature>
<feature type="region of interest" description="Disordered" evidence="1">
    <location>
        <begin position="443"/>
        <end position="463"/>
    </location>
</feature>